<accession>A0ABD3NJJ8</accession>
<dbReference type="AlphaFoldDB" id="A0ABD3NJJ8"/>
<dbReference type="Proteomes" id="UP001530315">
    <property type="component" value="Unassembled WGS sequence"/>
</dbReference>
<organism evidence="1 2">
    <name type="scientific">Stephanodiscus triporus</name>
    <dbReference type="NCBI Taxonomy" id="2934178"/>
    <lineage>
        <taxon>Eukaryota</taxon>
        <taxon>Sar</taxon>
        <taxon>Stramenopiles</taxon>
        <taxon>Ochrophyta</taxon>
        <taxon>Bacillariophyta</taxon>
        <taxon>Coscinodiscophyceae</taxon>
        <taxon>Thalassiosirophycidae</taxon>
        <taxon>Stephanodiscales</taxon>
        <taxon>Stephanodiscaceae</taxon>
        <taxon>Stephanodiscus</taxon>
    </lineage>
</organism>
<proteinExistence type="predicted"/>
<protein>
    <submittedName>
        <fullName evidence="1">Uncharacterized protein</fullName>
    </submittedName>
</protein>
<name>A0ABD3NJJ8_9STRA</name>
<sequence length="62" mass="6533">MLCFGDTVVCVEWIEDSDDAFPSKRSSQRCVLAYDCEAIGRRGGGDAGGAMFVGGRGEIGTI</sequence>
<gene>
    <name evidence="1" type="ORF">ACHAW5_002755</name>
</gene>
<evidence type="ECO:0000313" key="1">
    <source>
        <dbReference type="EMBL" id="KAL3776103.1"/>
    </source>
</evidence>
<evidence type="ECO:0000313" key="2">
    <source>
        <dbReference type="Proteomes" id="UP001530315"/>
    </source>
</evidence>
<reference evidence="1 2" key="1">
    <citation type="submission" date="2024-10" db="EMBL/GenBank/DDBJ databases">
        <title>Updated reference genomes for cyclostephanoid diatoms.</title>
        <authorList>
            <person name="Roberts W.R."/>
            <person name="Alverson A.J."/>
        </authorList>
    </citation>
    <scope>NUCLEOTIDE SEQUENCE [LARGE SCALE GENOMIC DNA]</scope>
    <source>
        <strain evidence="1 2">AJA276-08</strain>
    </source>
</reference>
<comment type="caution">
    <text evidence="1">The sequence shown here is derived from an EMBL/GenBank/DDBJ whole genome shotgun (WGS) entry which is preliminary data.</text>
</comment>
<keyword evidence="2" id="KW-1185">Reference proteome</keyword>
<dbReference type="EMBL" id="JALLAZ020001371">
    <property type="protein sequence ID" value="KAL3776103.1"/>
    <property type="molecule type" value="Genomic_DNA"/>
</dbReference>